<dbReference type="EMBL" id="HBEO01000213">
    <property type="protein sequence ID" value="CAD8465513.1"/>
    <property type="molecule type" value="Transcribed_RNA"/>
</dbReference>
<dbReference type="PROSITE" id="PS00194">
    <property type="entry name" value="THIOREDOXIN_1"/>
    <property type="match status" value="1"/>
</dbReference>
<dbReference type="GO" id="GO:0005783">
    <property type="term" value="C:endoplasmic reticulum"/>
    <property type="evidence" value="ECO:0007669"/>
    <property type="project" value="TreeGrafter"/>
</dbReference>
<feature type="compositionally biased region" description="Basic and acidic residues" evidence="3">
    <location>
        <begin position="452"/>
        <end position="484"/>
    </location>
</feature>
<dbReference type="Gene3D" id="3.40.30.10">
    <property type="entry name" value="Glutaredoxin"/>
    <property type="match status" value="1"/>
</dbReference>
<evidence type="ECO:0000256" key="1">
    <source>
        <dbReference type="ARBA" id="ARBA00006347"/>
    </source>
</evidence>
<dbReference type="PROSITE" id="PS51352">
    <property type="entry name" value="THIOREDOXIN_2"/>
    <property type="match status" value="1"/>
</dbReference>
<dbReference type="InterPro" id="IPR036249">
    <property type="entry name" value="Thioredoxin-like_sf"/>
</dbReference>
<gene>
    <name evidence="6" type="ORF">HPHI1048_LOCUS151</name>
    <name evidence="7" type="ORF">HPHI1048_LOCUS152</name>
</gene>
<protein>
    <recommendedName>
        <fullName evidence="5">Thioredoxin domain-containing protein</fullName>
    </recommendedName>
</protein>
<name>A0A6T7MAC1_9CRYP</name>
<dbReference type="Pfam" id="PF00085">
    <property type="entry name" value="Thioredoxin"/>
    <property type="match status" value="1"/>
</dbReference>
<dbReference type="GO" id="GO:0006457">
    <property type="term" value="P:protein folding"/>
    <property type="evidence" value="ECO:0007669"/>
    <property type="project" value="TreeGrafter"/>
</dbReference>
<feature type="compositionally biased region" description="Basic and acidic residues" evidence="3">
    <location>
        <begin position="494"/>
        <end position="503"/>
    </location>
</feature>
<organism evidence="6">
    <name type="scientific">Hanusia phi</name>
    <dbReference type="NCBI Taxonomy" id="3032"/>
    <lineage>
        <taxon>Eukaryota</taxon>
        <taxon>Cryptophyceae</taxon>
        <taxon>Pyrenomonadales</taxon>
        <taxon>Geminigeraceae</taxon>
        <taxon>Hanusia</taxon>
    </lineage>
</organism>
<dbReference type="CDD" id="cd02961">
    <property type="entry name" value="PDI_a_family"/>
    <property type="match status" value="1"/>
</dbReference>
<feature type="domain" description="Thioredoxin" evidence="5">
    <location>
        <begin position="1"/>
        <end position="136"/>
    </location>
</feature>
<dbReference type="GO" id="GO:0003756">
    <property type="term" value="F:protein disulfide isomerase activity"/>
    <property type="evidence" value="ECO:0007669"/>
    <property type="project" value="TreeGrafter"/>
</dbReference>
<feature type="region of interest" description="Disordered" evidence="3">
    <location>
        <begin position="452"/>
        <end position="509"/>
    </location>
</feature>
<comment type="similarity">
    <text evidence="1">Belongs to the protein disulfide isomerase family.</text>
</comment>
<evidence type="ECO:0000313" key="6">
    <source>
        <dbReference type="EMBL" id="CAD8465513.1"/>
    </source>
</evidence>
<evidence type="ECO:0000256" key="3">
    <source>
        <dbReference type="SAM" id="MobiDB-lite"/>
    </source>
</evidence>
<dbReference type="InterPro" id="IPR051063">
    <property type="entry name" value="PDI"/>
</dbReference>
<evidence type="ECO:0000313" key="7">
    <source>
        <dbReference type="EMBL" id="CAD8465514.1"/>
    </source>
</evidence>
<accession>A0A6T7MAC1</accession>
<sequence length="509" mass="56895">MELSTSLGGSVLRLLVVLVIVAGSLAEVSLSPRQLTTDTFESNTTEHTLVKFFAPWCGHCTMMAPAFQSLARRVYREWNGAHVAEVNGDAEQELVRRFNIAGYPTLVLVHNGKVLTHYHGPKEEQSMLEFMKQRIPTMRMRPNIVTPHDRCLNVARKKNGAHAECDGQKRGFGPGKAIDGVIKGYYGPHGELSYSGWSWGGDLSHAMFLVAFDKVYEITRIKIFSGVGFVDLKLTAFRILYCDRKGGAYFNGYEAATCWKPIPNVSVANHYNSDGEQLYKLSKEAKATVEVKRGVSMVELSCPPMKASGVSVTVLGTDSANNDGVLSEIEVYTEPLCSWFDGCSRHERFMIDEEERIKQEEIRNLTKQIKAERAAENAKVAIIEEAKANVTRAAEEMLEQAEMQFKVSNLKGEYGAYGLLQRARDKFEEAGLLEARTKSLEELEAKYRRAIESEEARKKAEEAAKAKAKAEAEAERAKAKASEGRKKKKKKKTKDSDESHSFMDEELLL</sequence>
<dbReference type="PANTHER" id="PTHR45672">
    <property type="entry name" value="PROTEIN DISULFIDE-ISOMERASE C17H9.14C-RELATED"/>
    <property type="match status" value="1"/>
</dbReference>
<dbReference type="Gene3D" id="2.60.120.260">
    <property type="entry name" value="Galactose-binding domain-like"/>
    <property type="match status" value="1"/>
</dbReference>
<evidence type="ECO:0000256" key="4">
    <source>
        <dbReference type="SAM" id="SignalP"/>
    </source>
</evidence>
<dbReference type="PANTHER" id="PTHR45672:SF3">
    <property type="entry name" value="THIOREDOXIN DOMAIN-CONTAINING PROTEIN 5"/>
    <property type="match status" value="1"/>
</dbReference>
<proteinExistence type="inferred from homology"/>
<dbReference type="AlphaFoldDB" id="A0A6T7MAC1"/>
<evidence type="ECO:0000256" key="2">
    <source>
        <dbReference type="ARBA" id="ARBA00022729"/>
    </source>
</evidence>
<reference evidence="6" key="1">
    <citation type="submission" date="2021-01" db="EMBL/GenBank/DDBJ databases">
        <authorList>
            <person name="Corre E."/>
            <person name="Pelletier E."/>
            <person name="Niang G."/>
            <person name="Scheremetjew M."/>
            <person name="Finn R."/>
            <person name="Kale V."/>
            <person name="Holt S."/>
            <person name="Cochrane G."/>
            <person name="Meng A."/>
            <person name="Brown T."/>
            <person name="Cohen L."/>
        </authorList>
    </citation>
    <scope>NUCLEOTIDE SEQUENCE</scope>
    <source>
        <strain evidence="6">CCMP325</strain>
    </source>
</reference>
<dbReference type="EMBL" id="HBEO01000214">
    <property type="protein sequence ID" value="CAD8465514.1"/>
    <property type="molecule type" value="Transcribed_RNA"/>
</dbReference>
<dbReference type="SUPFAM" id="SSF52833">
    <property type="entry name" value="Thioredoxin-like"/>
    <property type="match status" value="1"/>
</dbReference>
<dbReference type="InterPro" id="IPR017937">
    <property type="entry name" value="Thioredoxin_CS"/>
</dbReference>
<feature type="signal peptide" evidence="4">
    <location>
        <begin position="1"/>
        <end position="26"/>
    </location>
</feature>
<evidence type="ECO:0000259" key="5">
    <source>
        <dbReference type="PROSITE" id="PS51352"/>
    </source>
</evidence>
<dbReference type="InterPro" id="IPR013766">
    <property type="entry name" value="Thioredoxin_domain"/>
</dbReference>
<keyword evidence="2 4" id="KW-0732">Signal</keyword>
<feature type="chain" id="PRO_5035584950" description="Thioredoxin domain-containing protein" evidence="4">
    <location>
        <begin position="27"/>
        <end position="509"/>
    </location>
</feature>